<dbReference type="Proteomes" id="UP000799118">
    <property type="component" value="Unassembled WGS sequence"/>
</dbReference>
<evidence type="ECO:0000313" key="2">
    <source>
        <dbReference type="Proteomes" id="UP000799118"/>
    </source>
</evidence>
<dbReference type="EMBL" id="ML769395">
    <property type="protein sequence ID" value="KAE9407566.1"/>
    <property type="molecule type" value="Genomic_DNA"/>
</dbReference>
<evidence type="ECO:0000313" key="1">
    <source>
        <dbReference type="EMBL" id="KAE9407566.1"/>
    </source>
</evidence>
<reference evidence="1" key="1">
    <citation type="journal article" date="2019" name="Environ. Microbiol.">
        <title>Fungal ecological strategies reflected in gene transcription - a case study of two litter decomposers.</title>
        <authorList>
            <person name="Barbi F."/>
            <person name="Kohler A."/>
            <person name="Barry K."/>
            <person name="Baskaran P."/>
            <person name="Daum C."/>
            <person name="Fauchery L."/>
            <person name="Ihrmark K."/>
            <person name="Kuo A."/>
            <person name="LaButti K."/>
            <person name="Lipzen A."/>
            <person name="Morin E."/>
            <person name="Grigoriev I.V."/>
            <person name="Henrissat B."/>
            <person name="Lindahl B."/>
            <person name="Martin F."/>
        </authorList>
    </citation>
    <scope>NUCLEOTIDE SEQUENCE</scope>
    <source>
        <strain evidence="1">JB14</strain>
    </source>
</reference>
<keyword evidence="2" id="KW-1185">Reference proteome</keyword>
<dbReference type="AlphaFoldDB" id="A0A6A4IA94"/>
<organism evidence="1 2">
    <name type="scientific">Gymnopus androsaceus JB14</name>
    <dbReference type="NCBI Taxonomy" id="1447944"/>
    <lineage>
        <taxon>Eukaryota</taxon>
        <taxon>Fungi</taxon>
        <taxon>Dikarya</taxon>
        <taxon>Basidiomycota</taxon>
        <taxon>Agaricomycotina</taxon>
        <taxon>Agaricomycetes</taxon>
        <taxon>Agaricomycetidae</taxon>
        <taxon>Agaricales</taxon>
        <taxon>Marasmiineae</taxon>
        <taxon>Omphalotaceae</taxon>
        <taxon>Gymnopus</taxon>
    </lineage>
</organism>
<sequence>MTSKNTFFDHSHDFNIYGGEFTNVAGDQVIVSHNHHYNNQGSLGSAMVTASGNRYRSIPIGDMFIHRTISSTTMYIEAPGKDKDIPQHRLLNKPFLRLLKKPFLQSNASGNKKTFVLDPSLPQARVKVVRTVSSVQLIDFPASGNFTAITYDGPGAQKAFKNDLLFFSKSRTPSIAQLFGIVQDTLPALVFHTGQFDICNDC</sequence>
<dbReference type="OrthoDB" id="3041260at2759"/>
<accession>A0A6A4IA94</accession>
<name>A0A6A4IA94_9AGAR</name>
<protein>
    <submittedName>
        <fullName evidence="1">Uncharacterized protein</fullName>
    </submittedName>
</protein>
<gene>
    <name evidence="1" type="ORF">BT96DRAFT_914563</name>
</gene>
<proteinExistence type="predicted"/>